<protein>
    <submittedName>
        <fullName evidence="1">Uncharacterized protein</fullName>
    </submittedName>
</protein>
<accession>A0ABS8VMX8</accession>
<evidence type="ECO:0000313" key="2">
    <source>
        <dbReference type="Proteomes" id="UP000823775"/>
    </source>
</evidence>
<comment type="caution">
    <text evidence="1">The sequence shown here is derived from an EMBL/GenBank/DDBJ whole genome shotgun (WGS) entry which is preliminary data.</text>
</comment>
<name>A0ABS8VMX8_DATST</name>
<sequence length="62" mass="6755">MGRIDLLTCKTFAWDVPLHDAVLPAPSLLHVAMLNAWTGQCVTLGLATFVLAPRARPCPTWP</sequence>
<organism evidence="1 2">
    <name type="scientific">Datura stramonium</name>
    <name type="common">Jimsonweed</name>
    <name type="synonym">Common thornapple</name>
    <dbReference type="NCBI Taxonomy" id="4076"/>
    <lineage>
        <taxon>Eukaryota</taxon>
        <taxon>Viridiplantae</taxon>
        <taxon>Streptophyta</taxon>
        <taxon>Embryophyta</taxon>
        <taxon>Tracheophyta</taxon>
        <taxon>Spermatophyta</taxon>
        <taxon>Magnoliopsida</taxon>
        <taxon>eudicotyledons</taxon>
        <taxon>Gunneridae</taxon>
        <taxon>Pentapetalae</taxon>
        <taxon>asterids</taxon>
        <taxon>lamiids</taxon>
        <taxon>Solanales</taxon>
        <taxon>Solanaceae</taxon>
        <taxon>Solanoideae</taxon>
        <taxon>Datureae</taxon>
        <taxon>Datura</taxon>
    </lineage>
</organism>
<reference evidence="1 2" key="1">
    <citation type="journal article" date="2021" name="BMC Genomics">
        <title>Datura genome reveals duplications of psychoactive alkaloid biosynthetic genes and high mutation rate following tissue culture.</title>
        <authorList>
            <person name="Rajewski A."/>
            <person name="Carter-House D."/>
            <person name="Stajich J."/>
            <person name="Litt A."/>
        </authorList>
    </citation>
    <scope>NUCLEOTIDE SEQUENCE [LARGE SCALE GENOMIC DNA]</scope>
    <source>
        <strain evidence="1">AR-01</strain>
    </source>
</reference>
<evidence type="ECO:0000313" key="1">
    <source>
        <dbReference type="EMBL" id="MCE0482163.1"/>
    </source>
</evidence>
<gene>
    <name evidence="1" type="ORF">HAX54_040618</name>
</gene>
<dbReference type="EMBL" id="JACEIK010005761">
    <property type="protein sequence ID" value="MCE0482163.1"/>
    <property type="molecule type" value="Genomic_DNA"/>
</dbReference>
<dbReference type="Proteomes" id="UP000823775">
    <property type="component" value="Unassembled WGS sequence"/>
</dbReference>
<keyword evidence="2" id="KW-1185">Reference proteome</keyword>
<feature type="non-terminal residue" evidence="1">
    <location>
        <position position="62"/>
    </location>
</feature>
<proteinExistence type="predicted"/>